<accession>A0A8J4EE46</accession>
<comment type="caution">
    <text evidence="1">The sequence shown here is derived from an EMBL/GenBank/DDBJ whole genome shotgun (WGS) entry which is preliminary data.</text>
</comment>
<evidence type="ECO:0000313" key="2">
    <source>
        <dbReference type="Proteomes" id="UP000635606"/>
    </source>
</evidence>
<sequence>MSMVYHLAKITPGFAVEVRARPELVRDLFYGDGALPRSDFKKKTDTIDGNWIHLGRLASTFAQPVEFVAQDTWLSKAVNGSGADDLGVTLGYGPVWAATPHRVAEIAQGVRAESAALPAEPSAFDDDESAFFYGAEVYKIYRFYLAAARQGRTVVGAVL</sequence>
<dbReference type="RefSeq" id="WP_203931242.1">
    <property type="nucleotide sequence ID" value="NZ_BOPH01000088.1"/>
</dbReference>
<dbReference type="EMBL" id="BOPH01000088">
    <property type="protein sequence ID" value="GIJ71364.1"/>
    <property type="molecule type" value="Genomic_DNA"/>
</dbReference>
<dbReference type="AlphaFoldDB" id="A0A8J4EE46"/>
<reference evidence="1" key="1">
    <citation type="submission" date="2021-01" db="EMBL/GenBank/DDBJ databases">
        <title>Whole genome shotgun sequence of Virgisporangium ochraceum NBRC 16418.</title>
        <authorList>
            <person name="Komaki H."/>
            <person name="Tamura T."/>
        </authorList>
    </citation>
    <scope>NUCLEOTIDE SEQUENCE</scope>
    <source>
        <strain evidence="1">NBRC 16418</strain>
    </source>
</reference>
<keyword evidence="2" id="KW-1185">Reference proteome</keyword>
<protein>
    <recommendedName>
        <fullName evidence="3">DUF1877 domain-containing protein</fullName>
    </recommendedName>
</protein>
<dbReference type="Proteomes" id="UP000635606">
    <property type="component" value="Unassembled WGS sequence"/>
</dbReference>
<organism evidence="1 2">
    <name type="scientific">Virgisporangium ochraceum</name>
    <dbReference type="NCBI Taxonomy" id="65505"/>
    <lineage>
        <taxon>Bacteria</taxon>
        <taxon>Bacillati</taxon>
        <taxon>Actinomycetota</taxon>
        <taxon>Actinomycetes</taxon>
        <taxon>Micromonosporales</taxon>
        <taxon>Micromonosporaceae</taxon>
        <taxon>Virgisporangium</taxon>
    </lineage>
</organism>
<name>A0A8J4EE46_9ACTN</name>
<evidence type="ECO:0008006" key="3">
    <source>
        <dbReference type="Google" id="ProtNLM"/>
    </source>
</evidence>
<evidence type="ECO:0000313" key="1">
    <source>
        <dbReference type="EMBL" id="GIJ71364.1"/>
    </source>
</evidence>
<proteinExistence type="predicted"/>
<gene>
    <name evidence="1" type="ORF">Voc01_062810</name>
</gene>